<dbReference type="SUPFAM" id="SSF88659">
    <property type="entry name" value="Sigma3 and sigma4 domains of RNA polymerase sigma factors"/>
    <property type="match status" value="1"/>
</dbReference>
<dbReference type="STRING" id="642492.Clole_1483"/>
<reference evidence="2 3" key="1">
    <citation type="journal article" date="2011" name="J. Bacteriol.">
        <title>Complete genome sequence of the cellulose-degrading bacterium Cellulosilyticum lentocellum.</title>
        <authorList>
            <consortium name="US DOE Joint Genome Institute"/>
            <person name="Miller D.A."/>
            <person name="Suen G."/>
            <person name="Bruce D."/>
            <person name="Copeland A."/>
            <person name="Cheng J.F."/>
            <person name="Detter C."/>
            <person name="Goodwin L.A."/>
            <person name="Han C.S."/>
            <person name="Hauser L.J."/>
            <person name="Land M.L."/>
            <person name="Lapidus A."/>
            <person name="Lucas S."/>
            <person name="Meincke L."/>
            <person name="Pitluck S."/>
            <person name="Tapia R."/>
            <person name="Teshima H."/>
            <person name="Woyke T."/>
            <person name="Fox B.G."/>
            <person name="Angert E.R."/>
            <person name="Currie C.R."/>
        </authorList>
    </citation>
    <scope>NUCLEOTIDE SEQUENCE [LARGE SCALE GENOMIC DNA]</scope>
    <source>
        <strain evidence="3">ATCC 49066 / DSM 5427 / NCIMB 11756 / RHM5</strain>
    </source>
</reference>
<evidence type="ECO:0000313" key="2">
    <source>
        <dbReference type="EMBL" id="ADZ83209.1"/>
    </source>
</evidence>
<dbReference type="KEGG" id="cle:Clole_1483"/>
<dbReference type="AlphaFoldDB" id="F2JJ50"/>
<evidence type="ECO:0000313" key="3">
    <source>
        <dbReference type="Proteomes" id="UP000008467"/>
    </source>
</evidence>
<sequence length="146" mass="16916">MKDSKYSKVEDLLYSYPMLKVSVANLKLDLEEAVEELQLDMQSKDKVSSSKYDNAPNKEAANIVAQDRVKRIENSIRNKERTIKKIDNALTVLSEKDRKVIELYYFEKMMFEGVMNYLEISTSNVTFHKKNALSILQDVLLIEGEE</sequence>
<dbReference type="RefSeq" id="WP_013656507.1">
    <property type="nucleotide sequence ID" value="NC_015275.1"/>
</dbReference>
<keyword evidence="1" id="KW-0175">Coiled coil</keyword>
<dbReference type="Gene3D" id="1.20.140.160">
    <property type="match status" value="1"/>
</dbReference>
<accession>F2JJ50</accession>
<dbReference type="HOGENOM" id="CLU_1774050_0_0_9"/>
<gene>
    <name evidence="2" type="ordered locus">Clole_1483</name>
</gene>
<dbReference type="Proteomes" id="UP000008467">
    <property type="component" value="Chromosome"/>
</dbReference>
<feature type="coiled-coil region" evidence="1">
    <location>
        <begin position="27"/>
        <end position="96"/>
    </location>
</feature>
<dbReference type="InterPro" id="IPR013324">
    <property type="entry name" value="RNA_pol_sigma_r3/r4-like"/>
</dbReference>
<proteinExistence type="predicted"/>
<evidence type="ECO:0000256" key="1">
    <source>
        <dbReference type="SAM" id="Coils"/>
    </source>
</evidence>
<name>F2JJ50_CELLD</name>
<organism evidence="2 3">
    <name type="scientific">Cellulosilyticum lentocellum (strain ATCC 49066 / DSM 5427 / NCIMB 11756 / RHM5)</name>
    <name type="common">Clostridium lentocellum</name>
    <dbReference type="NCBI Taxonomy" id="642492"/>
    <lineage>
        <taxon>Bacteria</taxon>
        <taxon>Bacillati</taxon>
        <taxon>Bacillota</taxon>
        <taxon>Clostridia</taxon>
        <taxon>Lachnospirales</taxon>
        <taxon>Cellulosilyticaceae</taxon>
        <taxon>Cellulosilyticum</taxon>
    </lineage>
</organism>
<dbReference type="EMBL" id="CP002582">
    <property type="protein sequence ID" value="ADZ83209.1"/>
    <property type="molecule type" value="Genomic_DNA"/>
</dbReference>
<keyword evidence="3" id="KW-1185">Reference proteome</keyword>
<protein>
    <submittedName>
        <fullName evidence="2">Uncharacterized protein</fullName>
    </submittedName>
</protein>